<dbReference type="Pfam" id="PF03323">
    <property type="entry name" value="GerA"/>
    <property type="match status" value="1"/>
</dbReference>
<feature type="transmembrane region" description="Helical" evidence="3">
    <location>
        <begin position="415"/>
        <end position="434"/>
    </location>
</feature>
<reference evidence="5" key="1">
    <citation type="submission" date="2018-11" db="EMBL/GenBank/DDBJ databases">
        <title>Genome sequencing of a novel mesophilic and cellulolytic organism within the genus Hungateiclostridium.</title>
        <authorList>
            <person name="Rettenmaier R."/>
            <person name="Liebl W."/>
            <person name="Zverlov V."/>
        </authorList>
    </citation>
    <scope>NUCLEOTIDE SEQUENCE [LARGE SCALE GENOMIC DNA]</scope>
    <source>
        <strain evidence="5">N2K1</strain>
    </source>
</reference>
<organism evidence="4 5">
    <name type="scientific">Acetivibrio mesophilus</name>
    <dbReference type="NCBI Taxonomy" id="2487273"/>
    <lineage>
        <taxon>Bacteria</taxon>
        <taxon>Bacillati</taxon>
        <taxon>Bacillota</taxon>
        <taxon>Clostridia</taxon>
        <taxon>Eubacteriales</taxon>
        <taxon>Oscillospiraceae</taxon>
        <taxon>Acetivibrio</taxon>
    </lineage>
</organism>
<keyword evidence="5" id="KW-1185">Reference proteome</keyword>
<evidence type="ECO:0000313" key="4">
    <source>
        <dbReference type="EMBL" id="RXE57597.1"/>
    </source>
</evidence>
<comment type="caution">
    <text evidence="4">The sequence shown here is derived from an EMBL/GenBank/DDBJ whole genome shotgun (WGS) entry which is preliminary data.</text>
</comment>
<keyword evidence="2 3" id="KW-0472">Membrane</keyword>
<dbReference type="EMBL" id="RLII01000052">
    <property type="protein sequence ID" value="RXE57597.1"/>
    <property type="molecule type" value="Genomic_DNA"/>
</dbReference>
<dbReference type="InterPro" id="IPR050768">
    <property type="entry name" value="UPF0353/GerABKA_families"/>
</dbReference>
<keyword evidence="3" id="KW-1133">Transmembrane helix</keyword>
<dbReference type="Proteomes" id="UP000289166">
    <property type="component" value="Unassembled WGS sequence"/>
</dbReference>
<dbReference type="PIRSF" id="PIRSF005690">
    <property type="entry name" value="GerBA"/>
    <property type="match status" value="1"/>
</dbReference>
<evidence type="ECO:0000256" key="3">
    <source>
        <dbReference type="SAM" id="Phobius"/>
    </source>
</evidence>
<dbReference type="PANTHER" id="PTHR22550:SF5">
    <property type="entry name" value="LEUCINE ZIPPER PROTEIN 4"/>
    <property type="match status" value="1"/>
</dbReference>
<dbReference type="PANTHER" id="PTHR22550">
    <property type="entry name" value="SPORE GERMINATION PROTEIN"/>
    <property type="match status" value="1"/>
</dbReference>
<dbReference type="AlphaFoldDB" id="A0A4Q0I1R1"/>
<sequence>MFGYLFKKIRYFSLKNKNECMLQNTKPGKNNSEPISPDLEKNLEVIKGILRDSSDVTTHEFNFGHDRKFKGALIFIDSLTDKAEIHKNILQPLMYDVLLLQNNVDMDFTKIDTIRKNLISTTDNLKVTLLSDLLDNLLAGAAILLINGSKEALVIKSEKRESRGIEEPGTESVVRGPREGFVENVKVNIALLRRKIKDTDLCIEKFVIGDKSKTDVYIVYIKSVANPKLIEEIRMRLKRIKIEAILESGYIEQFIEDNPYSIFPTISNSEKPDKVAAKILEGRAAILVDGTPFVLVAPMVFIESFQSVEDYYARPFFASVIRIIRFLSYIISTLGPAIYVALTVFHQELIPTQLLISIAEGRERVPFPAIMEAFLMLFAFDLLREAGVRLPKSVGQTVGIVGAIVLGQASVEAGLISPIMVIVVSSTAIASFAVPAQTDSGTILRYIYLALAGIAGGFGVIMGLLGTLLHLASLRSFGTPYLWPVVPLNFSGLKDVFIRMPLWAMSKRPKAIVWNDFDSNNQNPGLMPSPYKKDNIDSK</sequence>
<name>A0A4Q0I1R1_9FIRM</name>
<gene>
    <name evidence="4" type="ORF">EFD62_16830</name>
</gene>
<evidence type="ECO:0000313" key="5">
    <source>
        <dbReference type="Proteomes" id="UP000289166"/>
    </source>
</evidence>
<protein>
    <submittedName>
        <fullName evidence="4">Spore germination protein</fullName>
    </submittedName>
</protein>
<feature type="transmembrane region" description="Helical" evidence="3">
    <location>
        <begin position="326"/>
        <end position="345"/>
    </location>
</feature>
<feature type="transmembrane region" description="Helical" evidence="3">
    <location>
        <begin position="446"/>
        <end position="469"/>
    </location>
</feature>
<proteinExistence type="inferred from homology"/>
<dbReference type="GO" id="GO:0009847">
    <property type="term" value="P:spore germination"/>
    <property type="evidence" value="ECO:0007669"/>
    <property type="project" value="InterPro"/>
</dbReference>
<evidence type="ECO:0000256" key="2">
    <source>
        <dbReference type="ARBA" id="ARBA00023136"/>
    </source>
</evidence>
<dbReference type="InterPro" id="IPR004995">
    <property type="entry name" value="Spore_Ger"/>
</dbReference>
<dbReference type="GO" id="GO:0016020">
    <property type="term" value="C:membrane"/>
    <property type="evidence" value="ECO:0007669"/>
    <property type="project" value="InterPro"/>
</dbReference>
<dbReference type="OrthoDB" id="1726708at2"/>
<evidence type="ECO:0000256" key="1">
    <source>
        <dbReference type="ARBA" id="ARBA00005278"/>
    </source>
</evidence>
<accession>A0A4Q0I1R1</accession>
<dbReference type="RefSeq" id="WP_128706548.1">
    <property type="nucleotide sequence ID" value="NZ_RLII01000052.1"/>
</dbReference>
<comment type="similarity">
    <text evidence="1">Belongs to the GerABKA family.</text>
</comment>
<keyword evidence="3" id="KW-0812">Transmembrane</keyword>